<name>A0ABC8TQI3_9AQUA</name>
<accession>A0ABC8TQI3</accession>
<dbReference type="EMBL" id="CAUOFW020005836">
    <property type="protein sequence ID" value="CAK9171750.1"/>
    <property type="molecule type" value="Genomic_DNA"/>
</dbReference>
<dbReference type="PROSITE" id="PS51257">
    <property type="entry name" value="PROKAR_LIPOPROTEIN"/>
    <property type="match status" value="1"/>
</dbReference>
<keyword evidence="1" id="KW-0472">Membrane</keyword>
<dbReference type="PANTHER" id="PTHR31721">
    <property type="entry name" value="OS06G0710300 PROTEIN"/>
    <property type="match status" value="1"/>
</dbReference>
<evidence type="ECO:0000313" key="2">
    <source>
        <dbReference type="EMBL" id="CAK9171750.1"/>
    </source>
</evidence>
<organism evidence="2 3">
    <name type="scientific">Ilex paraguariensis</name>
    <name type="common">yerba mate</name>
    <dbReference type="NCBI Taxonomy" id="185542"/>
    <lineage>
        <taxon>Eukaryota</taxon>
        <taxon>Viridiplantae</taxon>
        <taxon>Streptophyta</taxon>
        <taxon>Embryophyta</taxon>
        <taxon>Tracheophyta</taxon>
        <taxon>Spermatophyta</taxon>
        <taxon>Magnoliopsida</taxon>
        <taxon>eudicotyledons</taxon>
        <taxon>Gunneridae</taxon>
        <taxon>Pentapetalae</taxon>
        <taxon>asterids</taxon>
        <taxon>campanulids</taxon>
        <taxon>Aquifoliales</taxon>
        <taxon>Aquifoliaceae</taxon>
        <taxon>Ilex</taxon>
    </lineage>
</organism>
<dbReference type="AlphaFoldDB" id="A0ABC8TQI3"/>
<keyword evidence="1" id="KW-1133">Transmembrane helix</keyword>
<feature type="transmembrane region" description="Helical" evidence="1">
    <location>
        <begin position="127"/>
        <end position="152"/>
    </location>
</feature>
<feature type="transmembrane region" description="Helical" evidence="1">
    <location>
        <begin position="212"/>
        <end position="230"/>
    </location>
</feature>
<feature type="transmembrane region" description="Helical" evidence="1">
    <location>
        <begin position="263"/>
        <end position="286"/>
    </location>
</feature>
<keyword evidence="1" id="KW-0812">Transmembrane</keyword>
<keyword evidence="3" id="KW-1185">Reference proteome</keyword>
<dbReference type="Pfam" id="PF03350">
    <property type="entry name" value="UPF0114"/>
    <property type="match status" value="1"/>
</dbReference>
<dbReference type="Proteomes" id="UP001642360">
    <property type="component" value="Unassembled WGS sequence"/>
</dbReference>
<dbReference type="InterPro" id="IPR005134">
    <property type="entry name" value="UPF0114"/>
</dbReference>
<dbReference type="PANTHER" id="PTHR31721:SF3">
    <property type="entry name" value="EXPRESSED PROTEIN"/>
    <property type="match status" value="1"/>
</dbReference>
<comment type="caution">
    <text evidence="2">The sequence shown here is derived from an EMBL/GenBank/DDBJ whole genome shotgun (WGS) entry which is preliminary data.</text>
</comment>
<sequence>MAATRLPRMSRPLGLGAPSSFSCSCNSSLSSSTMNMMRLNKVGFNGENTITENGETKAMAALKASVADSDRVVTSKPQTEGGVDLTSVLENVKAVVRKSFKVLVTKGRPWKLRAQLLIEKVIIDCRFFTLFAVAGSLIGSVLCFVEGSFIILESYLQYFHALSEISDQAHVVQLLIEAIDMFLVGTALFLFGIALHVMFVGPKNLKGKGSQLPGSNLFGLFYLKTLPSWVGMQSVTQAKSNIGHAMMMILQVGILEKFKSTPLVTGLDLACFAGSVFLSSASIFLLSRLTVSGRKWNCSR</sequence>
<protein>
    <submittedName>
        <fullName evidence="2">Uncharacterized protein</fullName>
    </submittedName>
</protein>
<feature type="transmembrane region" description="Helical" evidence="1">
    <location>
        <begin position="172"/>
        <end position="200"/>
    </location>
</feature>
<reference evidence="2 3" key="1">
    <citation type="submission" date="2024-02" db="EMBL/GenBank/DDBJ databases">
        <authorList>
            <person name="Vignale AGUSTIN F."/>
            <person name="Sosa J E."/>
            <person name="Modenutti C."/>
        </authorList>
    </citation>
    <scope>NUCLEOTIDE SEQUENCE [LARGE SCALE GENOMIC DNA]</scope>
</reference>
<evidence type="ECO:0000313" key="3">
    <source>
        <dbReference type="Proteomes" id="UP001642360"/>
    </source>
</evidence>
<evidence type="ECO:0000256" key="1">
    <source>
        <dbReference type="SAM" id="Phobius"/>
    </source>
</evidence>
<gene>
    <name evidence="2" type="ORF">ILEXP_LOCUS41353</name>
</gene>
<proteinExistence type="predicted"/>